<dbReference type="Pfam" id="PF01263">
    <property type="entry name" value="Aldose_epim"/>
    <property type="match status" value="1"/>
</dbReference>
<dbReference type="PANTHER" id="PTHR10091:SF0">
    <property type="entry name" value="GALACTOSE MUTAROTASE"/>
    <property type="match status" value="1"/>
</dbReference>
<name>A0ABY4R1Y5_9ACTN</name>
<gene>
    <name evidence="1" type="ORF">M6D93_03865</name>
</gene>
<dbReference type="SUPFAM" id="SSF74650">
    <property type="entry name" value="Galactose mutarotase-like"/>
    <property type="match status" value="1"/>
</dbReference>
<dbReference type="CDD" id="cd09022">
    <property type="entry name" value="Aldose_epim_Ec_YihR"/>
    <property type="match status" value="1"/>
</dbReference>
<dbReference type="RefSeq" id="WP_249773041.1">
    <property type="nucleotide sequence ID" value="NZ_CP097332.1"/>
</dbReference>
<protein>
    <submittedName>
        <fullName evidence="1">Aldose 1-epimerase family protein</fullName>
    </submittedName>
</protein>
<reference evidence="1" key="1">
    <citation type="journal article" date="2018" name="Int. J. Syst. Evol. Microbiol.">
        <title>Jatrophihabitans telluris sp. nov., isolated from sediment soil of lava forest wetlands and the emended description of the genus Jatrophihabitans.</title>
        <authorList>
            <person name="Lee K.C."/>
            <person name="Suh M.K."/>
            <person name="Eom M.K."/>
            <person name="Kim K.K."/>
            <person name="Kim J.S."/>
            <person name="Kim D.S."/>
            <person name="Ko S.H."/>
            <person name="Shin Y.K."/>
            <person name="Lee J.S."/>
        </authorList>
    </citation>
    <scope>NUCLEOTIDE SEQUENCE</scope>
    <source>
        <strain evidence="1">N237</strain>
    </source>
</reference>
<reference evidence="1" key="2">
    <citation type="submission" date="2022-05" db="EMBL/GenBank/DDBJ databases">
        <authorList>
            <person name="Kim J.-S."/>
            <person name="Lee K."/>
            <person name="Suh M."/>
            <person name="Eom M."/>
            <person name="Kim J.-S."/>
            <person name="Kim D.-S."/>
            <person name="Ko S.-H."/>
            <person name="Shin Y."/>
            <person name="Lee J.-S."/>
        </authorList>
    </citation>
    <scope>NUCLEOTIDE SEQUENCE</scope>
    <source>
        <strain evidence="1">N237</strain>
    </source>
</reference>
<dbReference type="InterPro" id="IPR037480">
    <property type="entry name" value="YihR-like"/>
</dbReference>
<sequence>MAISGTWFELAAGDYRAVVSDVGAGLVGLRRGERVITPAWDAAALPPMSSGAVLLPWPNRLRGGHYSFAGTEQQLPLSEPKQHNASHGLVRWERFAIEQASAAELVASLDLVPQSGYPFELAIEIRYALSAETGLAVTTVVHNTGESAAPFGLGFHPYFDLGGHDLDHAQIDIPVGEMFQTDEHQIPTGRVPVAGTPYQLSPRRALGTLRLDHGFTALSGSRATIEVAGAVTELWWSEQFGYLQVFTPPLERFKTTAIAIEPMTCAANAFNSGDGLIELAAGSTWTAAWGVSAR</sequence>
<dbReference type="InterPro" id="IPR011013">
    <property type="entry name" value="Gal_mutarotase_sf_dom"/>
</dbReference>
<dbReference type="InterPro" id="IPR008183">
    <property type="entry name" value="Aldose_1/G6P_1-epimerase"/>
</dbReference>
<organism evidence="1 2">
    <name type="scientific">Jatrophihabitans telluris</name>
    <dbReference type="NCBI Taxonomy" id="2038343"/>
    <lineage>
        <taxon>Bacteria</taxon>
        <taxon>Bacillati</taxon>
        <taxon>Actinomycetota</taxon>
        <taxon>Actinomycetes</taxon>
        <taxon>Jatrophihabitantales</taxon>
        <taxon>Jatrophihabitantaceae</taxon>
        <taxon>Jatrophihabitans</taxon>
    </lineage>
</organism>
<keyword evidence="2" id="KW-1185">Reference proteome</keyword>
<dbReference type="Proteomes" id="UP001056336">
    <property type="component" value="Chromosome"/>
</dbReference>
<dbReference type="InterPro" id="IPR014718">
    <property type="entry name" value="GH-type_carb-bd"/>
</dbReference>
<dbReference type="PANTHER" id="PTHR10091">
    <property type="entry name" value="ALDOSE-1-EPIMERASE"/>
    <property type="match status" value="1"/>
</dbReference>
<dbReference type="EMBL" id="CP097332">
    <property type="protein sequence ID" value="UQX89145.1"/>
    <property type="molecule type" value="Genomic_DNA"/>
</dbReference>
<dbReference type="Gene3D" id="2.70.98.10">
    <property type="match status" value="1"/>
</dbReference>
<accession>A0ABY4R1Y5</accession>
<evidence type="ECO:0000313" key="1">
    <source>
        <dbReference type="EMBL" id="UQX89145.1"/>
    </source>
</evidence>
<proteinExistence type="predicted"/>
<evidence type="ECO:0000313" key="2">
    <source>
        <dbReference type="Proteomes" id="UP001056336"/>
    </source>
</evidence>